<dbReference type="GO" id="GO:0000417">
    <property type="term" value="C:HIR complex"/>
    <property type="evidence" value="ECO:0007669"/>
    <property type="project" value="TreeGrafter"/>
</dbReference>
<evidence type="ECO:0000313" key="9">
    <source>
        <dbReference type="Proteomes" id="UP000271162"/>
    </source>
</evidence>
<dbReference type="GO" id="GO:0000785">
    <property type="term" value="C:chromatin"/>
    <property type="evidence" value="ECO:0007669"/>
    <property type="project" value="TreeGrafter"/>
</dbReference>
<protein>
    <submittedName>
        <fullName evidence="10">Protein HIRA homolog (inferred by orthology to a C. elegans protein)</fullName>
    </submittedName>
</protein>
<name>A0A0N4XH47_NIPBR</name>
<dbReference type="STRING" id="27835.A0A0N4XH47"/>
<dbReference type="GO" id="GO:0006351">
    <property type="term" value="P:DNA-templated transcription"/>
    <property type="evidence" value="ECO:0007669"/>
    <property type="project" value="InterPro"/>
</dbReference>
<dbReference type="GO" id="GO:0006355">
    <property type="term" value="P:regulation of DNA-templated transcription"/>
    <property type="evidence" value="ECO:0007669"/>
    <property type="project" value="InterPro"/>
</dbReference>
<dbReference type="GO" id="GO:0006338">
    <property type="term" value="P:chromatin remodeling"/>
    <property type="evidence" value="ECO:0007669"/>
    <property type="project" value="InterPro"/>
</dbReference>
<dbReference type="WBParaSite" id="NBR_0000184901-mRNA-1">
    <property type="protein sequence ID" value="NBR_0000184901-mRNA-1"/>
    <property type="gene ID" value="NBR_0000184901"/>
</dbReference>
<feature type="compositionally biased region" description="Acidic residues" evidence="6">
    <location>
        <begin position="1"/>
        <end position="10"/>
    </location>
</feature>
<evidence type="ECO:0000256" key="1">
    <source>
        <dbReference type="ARBA" id="ARBA00004123"/>
    </source>
</evidence>
<keyword evidence="3" id="KW-0677">Repeat</keyword>
<gene>
    <name evidence="8" type="ORF">NBR_LOCUS1850</name>
</gene>
<evidence type="ECO:0000256" key="6">
    <source>
        <dbReference type="SAM" id="MobiDB-lite"/>
    </source>
</evidence>
<evidence type="ECO:0000256" key="4">
    <source>
        <dbReference type="ARBA" id="ARBA00022853"/>
    </source>
</evidence>
<comment type="subcellular location">
    <subcellularLocation>
        <location evidence="1">Nucleus</location>
    </subcellularLocation>
</comment>
<keyword evidence="5" id="KW-0539">Nucleus</keyword>
<dbReference type="GO" id="GO:0005634">
    <property type="term" value="C:nucleus"/>
    <property type="evidence" value="ECO:0007669"/>
    <property type="project" value="UniProtKB-SubCell"/>
</dbReference>
<evidence type="ECO:0000313" key="8">
    <source>
        <dbReference type="EMBL" id="VDL65439.1"/>
    </source>
</evidence>
<sequence>MVDSTDEDMTSSDVDASAKPDKDSANLEELSRRTKILMADFKVLGDTIEVDNDWVTGGVRTSHVSYLHARTSVWSVEIAPTVAVLVANRDISKIKAILSRQSITDCVEKDANLMSISVTASGIPLLGFSTGNIFTFSLDMNCWQIVDSMSPLMKLCDSIDADELPDGPVGKLLKRRKRPGLLPSVPRGVSCSVKESLLEGWLLAAKTTGSSMDFRGLLMTYVQQLVRNKSLSKLFDVLHELAQPGLICGVQRSALREDVERIIASDPVTSSSILSKESASMVF</sequence>
<reference evidence="10" key="1">
    <citation type="submission" date="2017-02" db="UniProtKB">
        <authorList>
            <consortium name="WormBaseParasite"/>
        </authorList>
    </citation>
    <scope>IDENTIFICATION</scope>
</reference>
<evidence type="ECO:0000256" key="5">
    <source>
        <dbReference type="ARBA" id="ARBA00023242"/>
    </source>
</evidence>
<keyword evidence="2" id="KW-0853">WD repeat</keyword>
<evidence type="ECO:0000313" key="10">
    <source>
        <dbReference type="WBParaSite" id="NBR_0000184901-mRNA-1"/>
    </source>
</evidence>
<dbReference type="PANTHER" id="PTHR13831">
    <property type="entry name" value="MEMBER OF THE HIR1 FAMILY OF WD-REPEAT PROTEINS"/>
    <property type="match status" value="1"/>
</dbReference>
<dbReference type="Pfam" id="PF07569">
    <property type="entry name" value="Hira"/>
    <property type="match status" value="1"/>
</dbReference>
<feature type="compositionally biased region" description="Basic and acidic residues" evidence="6">
    <location>
        <begin position="16"/>
        <end position="26"/>
    </location>
</feature>
<dbReference type="AlphaFoldDB" id="A0A0N4XH47"/>
<proteinExistence type="predicted"/>
<keyword evidence="9" id="KW-1185">Reference proteome</keyword>
<dbReference type="EMBL" id="UYSL01001723">
    <property type="protein sequence ID" value="VDL65439.1"/>
    <property type="molecule type" value="Genomic_DNA"/>
</dbReference>
<feature type="domain" description="Protein HIRA-like C-terminal" evidence="7">
    <location>
        <begin position="84"/>
        <end position="241"/>
    </location>
</feature>
<dbReference type="GO" id="GO:0031491">
    <property type="term" value="F:nucleosome binding"/>
    <property type="evidence" value="ECO:0007669"/>
    <property type="project" value="TreeGrafter"/>
</dbReference>
<dbReference type="InterPro" id="IPR011494">
    <property type="entry name" value="HIRA-like_C"/>
</dbReference>
<dbReference type="InterPro" id="IPR031120">
    <property type="entry name" value="HIR1-like"/>
</dbReference>
<keyword evidence="4" id="KW-0156">Chromatin regulator</keyword>
<accession>A0A0N4XH47</accession>
<dbReference type="PANTHER" id="PTHR13831:SF0">
    <property type="entry name" value="PROTEIN HIRA"/>
    <property type="match status" value="1"/>
</dbReference>
<dbReference type="Proteomes" id="UP000271162">
    <property type="component" value="Unassembled WGS sequence"/>
</dbReference>
<evidence type="ECO:0000256" key="2">
    <source>
        <dbReference type="ARBA" id="ARBA00022574"/>
    </source>
</evidence>
<organism evidence="10">
    <name type="scientific">Nippostrongylus brasiliensis</name>
    <name type="common">Rat hookworm</name>
    <dbReference type="NCBI Taxonomy" id="27835"/>
    <lineage>
        <taxon>Eukaryota</taxon>
        <taxon>Metazoa</taxon>
        <taxon>Ecdysozoa</taxon>
        <taxon>Nematoda</taxon>
        <taxon>Chromadorea</taxon>
        <taxon>Rhabditida</taxon>
        <taxon>Rhabditina</taxon>
        <taxon>Rhabditomorpha</taxon>
        <taxon>Strongyloidea</taxon>
        <taxon>Heligmosomidae</taxon>
        <taxon>Nippostrongylus</taxon>
    </lineage>
</organism>
<reference evidence="8 9" key="2">
    <citation type="submission" date="2018-11" db="EMBL/GenBank/DDBJ databases">
        <authorList>
            <consortium name="Pathogen Informatics"/>
        </authorList>
    </citation>
    <scope>NUCLEOTIDE SEQUENCE [LARGE SCALE GENOMIC DNA]</scope>
</reference>
<evidence type="ECO:0000259" key="7">
    <source>
        <dbReference type="Pfam" id="PF07569"/>
    </source>
</evidence>
<feature type="region of interest" description="Disordered" evidence="6">
    <location>
        <begin position="1"/>
        <end position="26"/>
    </location>
</feature>
<evidence type="ECO:0000256" key="3">
    <source>
        <dbReference type="ARBA" id="ARBA00022737"/>
    </source>
</evidence>